<keyword evidence="1" id="KW-0812">Transmembrane</keyword>
<proteinExistence type="predicted"/>
<evidence type="ECO:0000256" key="1">
    <source>
        <dbReference type="SAM" id="Phobius"/>
    </source>
</evidence>
<feature type="transmembrane region" description="Helical" evidence="1">
    <location>
        <begin position="36"/>
        <end position="53"/>
    </location>
</feature>
<accession>A0A0A2GC17</accession>
<dbReference type="eggNOG" id="ENOG5033KD7">
    <property type="taxonomic scope" value="Bacteria"/>
</dbReference>
<keyword evidence="3" id="KW-1185">Reference proteome</keyword>
<evidence type="ECO:0000313" key="3">
    <source>
        <dbReference type="Proteomes" id="UP000030134"/>
    </source>
</evidence>
<organism evidence="2 3">
    <name type="scientific">Porphyromonas gingivicanis</name>
    <dbReference type="NCBI Taxonomy" id="266762"/>
    <lineage>
        <taxon>Bacteria</taxon>
        <taxon>Pseudomonadati</taxon>
        <taxon>Bacteroidota</taxon>
        <taxon>Bacteroidia</taxon>
        <taxon>Bacteroidales</taxon>
        <taxon>Porphyromonadaceae</taxon>
        <taxon>Porphyromonas</taxon>
    </lineage>
</organism>
<evidence type="ECO:0000313" key="2">
    <source>
        <dbReference type="EMBL" id="KGN97994.1"/>
    </source>
</evidence>
<keyword evidence="1" id="KW-0472">Membrane</keyword>
<dbReference type="EMBL" id="JQZW01000008">
    <property type="protein sequence ID" value="KGN97994.1"/>
    <property type="molecule type" value="Genomic_DNA"/>
</dbReference>
<dbReference type="AlphaFoldDB" id="A0A0A2GC17"/>
<dbReference type="RefSeq" id="WP_036883959.1">
    <property type="nucleotide sequence ID" value="NZ_JQZW01000008.1"/>
</dbReference>
<dbReference type="Proteomes" id="UP000030134">
    <property type="component" value="Unassembled WGS sequence"/>
</dbReference>
<comment type="caution">
    <text evidence="2">The sequence shown here is derived from an EMBL/GenBank/DDBJ whole genome shotgun (WGS) entry which is preliminary data.</text>
</comment>
<sequence length="59" mass="6923">MRSPRKKLSTSQIVALTFCWVILVLMVLFYAQLNFFTIFSIIVSGILVFVPIYKQRRKP</sequence>
<reference evidence="2 3" key="1">
    <citation type="submission" date="2014-08" db="EMBL/GenBank/DDBJ databases">
        <title>Porphyromonas gingivicanis strain:COT-022_OH1391 Genome sequencing.</title>
        <authorList>
            <person name="Wallis C."/>
            <person name="Deusch O."/>
            <person name="O'Flynn C."/>
            <person name="Davis I."/>
            <person name="Jospin G."/>
            <person name="Darling A.E."/>
            <person name="Coil D.A."/>
            <person name="Alexiev A."/>
            <person name="Horsfall A."/>
            <person name="Kirkwood N."/>
            <person name="Harris S."/>
            <person name="Eisen J.A."/>
        </authorList>
    </citation>
    <scope>NUCLEOTIDE SEQUENCE [LARGE SCALE GENOMIC DNA]</scope>
    <source>
        <strain evidence="3">COT-022 OH1391</strain>
    </source>
</reference>
<dbReference type="STRING" id="266762.HQ36_03455"/>
<feature type="transmembrane region" description="Helical" evidence="1">
    <location>
        <begin position="12"/>
        <end position="30"/>
    </location>
</feature>
<name>A0A0A2GC17_9PORP</name>
<dbReference type="OrthoDB" id="1094086at2"/>
<gene>
    <name evidence="2" type="ORF">HQ36_03455</name>
</gene>
<keyword evidence="1" id="KW-1133">Transmembrane helix</keyword>
<protein>
    <submittedName>
        <fullName evidence="2">Uncharacterized protein</fullName>
    </submittedName>
</protein>